<accession>A0A8S5MHW0</accession>
<sequence length="129" mass="14171">MKQFKSLSDKRLIIEAEVNGKKGFFLIDTGASVGLIAEDKVKKFDIVRGRKYPGSLVGAGGEMEDVYYCNTLVRFGGKDIPQFLITDISGVRNSIERETGIEILGIIGLSQMKIIGLQVDANDNMITIE</sequence>
<dbReference type="InterPro" id="IPR021109">
    <property type="entry name" value="Peptidase_aspartic_dom_sf"/>
</dbReference>
<evidence type="ECO:0000313" key="1">
    <source>
        <dbReference type="EMBL" id="DAD81623.1"/>
    </source>
</evidence>
<dbReference type="Gene3D" id="2.40.70.10">
    <property type="entry name" value="Acid Proteases"/>
    <property type="match status" value="1"/>
</dbReference>
<protein>
    <submittedName>
        <fullName evidence="1">Aspartyl protease</fullName>
    </submittedName>
</protein>
<dbReference type="Pfam" id="PF13650">
    <property type="entry name" value="Asp_protease_2"/>
    <property type="match status" value="1"/>
</dbReference>
<proteinExistence type="predicted"/>
<organism evidence="1">
    <name type="scientific">Myoviridae sp. ct9Ns12</name>
    <dbReference type="NCBI Taxonomy" id="2826626"/>
    <lineage>
        <taxon>Viruses</taxon>
        <taxon>Duplodnaviria</taxon>
        <taxon>Heunggongvirae</taxon>
        <taxon>Uroviricota</taxon>
        <taxon>Caudoviricetes</taxon>
    </lineage>
</organism>
<keyword evidence="1" id="KW-0378">Hydrolase</keyword>
<dbReference type="SUPFAM" id="SSF50630">
    <property type="entry name" value="Acid proteases"/>
    <property type="match status" value="1"/>
</dbReference>
<keyword evidence="1" id="KW-0645">Protease</keyword>
<reference evidence="1" key="1">
    <citation type="journal article" date="2021" name="Proc. Natl. Acad. Sci. U.S.A.">
        <title>A Catalog of Tens of Thousands of Viruses from Human Metagenomes Reveals Hidden Associations with Chronic Diseases.</title>
        <authorList>
            <person name="Tisza M.J."/>
            <person name="Buck C.B."/>
        </authorList>
    </citation>
    <scope>NUCLEOTIDE SEQUENCE</scope>
    <source>
        <strain evidence="1">Ct9Ns12</strain>
    </source>
</reference>
<name>A0A8S5MHW0_9CAUD</name>
<dbReference type="GO" id="GO:0008233">
    <property type="term" value="F:peptidase activity"/>
    <property type="evidence" value="ECO:0007669"/>
    <property type="project" value="UniProtKB-KW"/>
</dbReference>
<dbReference type="EMBL" id="BK014906">
    <property type="protein sequence ID" value="DAD81623.1"/>
    <property type="molecule type" value="Genomic_DNA"/>
</dbReference>
<dbReference type="GO" id="GO:0006508">
    <property type="term" value="P:proteolysis"/>
    <property type="evidence" value="ECO:0007669"/>
    <property type="project" value="UniProtKB-KW"/>
</dbReference>